<dbReference type="EMBL" id="KQ414614">
    <property type="protein sequence ID" value="KOC68893.1"/>
    <property type="molecule type" value="Genomic_DNA"/>
</dbReference>
<reference evidence="3 4" key="1">
    <citation type="submission" date="2015-07" db="EMBL/GenBank/DDBJ databases">
        <title>The genome of Habropoda laboriosa.</title>
        <authorList>
            <person name="Pan H."/>
            <person name="Kapheim K."/>
        </authorList>
    </citation>
    <scope>NUCLEOTIDE SEQUENCE [LARGE SCALE GENOMIC DNA]</scope>
    <source>
        <strain evidence="3">0110345459</strain>
    </source>
</reference>
<organism evidence="3 4">
    <name type="scientific">Habropoda laboriosa</name>
    <dbReference type="NCBI Taxonomy" id="597456"/>
    <lineage>
        <taxon>Eukaryota</taxon>
        <taxon>Metazoa</taxon>
        <taxon>Ecdysozoa</taxon>
        <taxon>Arthropoda</taxon>
        <taxon>Hexapoda</taxon>
        <taxon>Insecta</taxon>
        <taxon>Pterygota</taxon>
        <taxon>Neoptera</taxon>
        <taxon>Endopterygota</taxon>
        <taxon>Hymenoptera</taxon>
        <taxon>Apocrita</taxon>
        <taxon>Aculeata</taxon>
        <taxon>Apoidea</taxon>
        <taxon>Anthophila</taxon>
        <taxon>Apidae</taxon>
        <taxon>Habropoda</taxon>
    </lineage>
</organism>
<dbReference type="OrthoDB" id="7683467at2759"/>
<protein>
    <recommendedName>
        <fullName evidence="2">C2H2-type domain-containing protein</fullName>
    </recommendedName>
</protein>
<feature type="compositionally biased region" description="Basic and acidic residues" evidence="1">
    <location>
        <begin position="119"/>
        <end position="130"/>
    </location>
</feature>
<feature type="compositionally biased region" description="Basic and acidic residues" evidence="1">
    <location>
        <begin position="487"/>
        <end position="502"/>
    </location>
</feature>
<feature type="compositionally biased region" description="Basic and acidic residues" evidence="1">
    <location>
        <begin position="427"/>
        <end position="437"/>
    </location>
</feature>
<accession>A0A0L7RDG7</accession>
<feature type="compositionally biased region" description="Acidic residues" evidence="1">
    <location>
        <begin position="527"/>
        <end position="544"/>
    </location>
</feature>
<feature type="compositionally biased region" description="Basic and acidic residues" evidence="1">
    <location>
        <begin position="450"/>
        <end position="465"/>
    </location>
</feature>
<gene>
    <name evidence="3" type="ORF">WH47_10881</name>
</gene>
<feature type="compositionally biased region" description="Basic and acidic residues" evidence="1">
    <location>
        <begin position="600"/>
        <end position="658"/>
    </location>
</feature>
<keyword evidence="4" id="KW-1185">Reference proteome</keyword>
<feature type="domain" description="C2H2-type" evidence="2">
    <location>
        <begin position="338"/>
        <end position="358"/>
    </location>
</feature>
<evidence type="ECO:0000259" key="2">
    <source>
        <dbReference type="PROSITE" id="PS00028"/>
    </source>
</evidence>
<feature type="compositionally biased region" description="Basic and acidic residues" evidence="1">
    <location>
        <begin position="517"/>
        <end position="526"/>
    </location>
</feature>
<feature type="region of interest" description="Disordered" evidence="1">
    <location>
        <begin position="113"/>
        <end position="227"/>
    </location>
</feature>
<dbReference type="PROSITE" id="PS00028">
    <property type="entry name" value="ZINC_FINGER_C2H2_1"/>
    <property type="match status" value="1"/>
</dbReference>
<dbReference type="AlphaFoldDB" id="A0A0L7RDG7"/>
<proteinExistence type="predicted"/>
<evidence type="ECO:0000313" key="3">
    <source>
        <dbReference type="EMBL" id="KOC68893.1"/>
    </source>
</evidence>
<feature type="compositionally biased region" description="Basic residues" evidence="1">
    <location>
        <begin position="206"/>
        <end position="219"/>
    </location>
</feature>
<feature type="region of interest" description="Disordered" evidence="1">
    <location>
        <begin position="450"/>
        <end position="746"/>
    </location>
</feature>
<name>A0A0L7RDG7_9HYME</name>
<feature type="compositionally biased region" description="Basic and acidic residues" evidence="1">
    <location>
        <begin position="370"/>
        <end position="381"/>
    </location>
</feature>
<evidence type="ECO:0000313" key="4">
    <source>
        <dbReference type="Proteomes" id="UP000053825"/>
    </source>
</evidence>
<sequence>MIRTRSQNNKLRNNNSNTTSKLGVCNKCHNSIKNEDDMYKIHKTGDTVCKSCWKNMNICTSEAEIQVQQNVSETKLCTVFLKDVLKDTDIKEQKLYKINEDDVGNKTYVVTGQNVTNENKPDKVVKDTRRQGQKRSLRSVKLENEDINDKDIGPNKKHKSDEKEASNTDSKEESLPRTRRVRQLQQKNSTHSATQSSDSDSSVSRVTRKGRRVLTKHKLATGSSWSDADVDNRQDRKKLKTILKGIPIAKSIQVSDVSSSNEDVMSRKKRLRFTSASPTMIDEIQDNKALESSARKVSTRKIKNLSGQSPKLSMEKIEESQSESDHKEVIFDTKTYVCDECGASYENKLLGLTHKLSHYKQPTLKLQKLSEESSVIEKESGPSEPVDNLSEDPSESIALMVEDDEEESVEHAKNLNENNFTDISSNEESKICSPRKEAVEDAVDVKLVMKESDDDQLHKTQKEGEELQADEDVEMNVASSSTQNENEVTKDEDIQKESKEDENVNLEENLDTSQSFTEHKQKQHKEEEEEEEKEKEEKDEENEQDGNKDKLDEEEIEQVVSLGNINEDHGEKDIEKKEEMESTSKTMEADNDRTEEEENDRTQEEENDKTQDEENDKTQDEENDKTQDEEKNNSKDIKEGEGQDIEKEEEQHVKTTDKDTEEEDTVCESLNKSIKDSADSTVNVDEVDSVKEVEQENTEMKEVDRTIDDASNSKETSEQKSPRSTQKVKSPGENIIQTKINGSPKQSKVLEEIELVNEMDNSRGAKSTSDSANAVAEVLQEVLDLANAEVRKRQEVIGTNAENDTIELETLENISREINSTIDMPCLKINDDDSTDVVCLE</sequence>
<evidence type="ECO:0000256" key="1">
    <source>
        <dbReference type="SAM" id="MobiDB-lite"/>
    </source>
</evidence>
<feature type="region of interest" description="Disordered" evidence="1">
    <location>
        <begin position="370"/>
        <end position="437"/>
    </location>
</feature>
<dbReference type="STRING" id="597456.A0A0L7RDG7"/>
<feature type="compositionally biased region" description="Polar residues" evidence="1">
    <location>
        <begin position="735"/>
        <end position="746"/>
    </location>
</feature>
<feature type="compositionally biased region" description="Basic and acidic residues" evidence="1">
    <location>
        <begin position="688"/>
        <end position="721"/>
    </location>
</feature>
<feature type="compositionally biased region" description="Polar residues" evidence="1">
    <location>
        <begin position="415"/>
        <end position="426"/>
    </location>
</feature>
<feature type="compositionally biased region" description="Basic and acidic residues" evidence="1">
    <location>
        <begin position="566"/>
        <end position="592"/>
    </location>
</feature>
<dbReference type="Proteomes" id="UP000053825">
    <property type="component" value="Unassembled WGS sequence"/>
</dbReference>
<feature type="compositionally biased region" description="Polar residues" evidence="1">
    <location>
        <begin position="477"/>
        <end position="486"/>
    </location>
</feature>
<feature type="compositionally biased region" description="Basic and acidic residues" evidence="1">
    <location>
        <begin position="140"/>
        <end position="176"/>
    </location>
</feature>
<feature type="compositionally biased region" description="Low complexity" evidence="1">
    <location>
        <begin position="189"/>
        <end position="204"/>
    </location>
</feature>
<dbReference type="InterPro" id="IPR013087">
    <property type="entry name" value="Znf_C2H2_type"/>
</dbReference>